<dbReference type="PIRSF" id="PIRSF003161">
    <property type="entry name" value="FliG"/>
    <property type="match status" value="1"/>
</dbReference>
<evidence type="ECO:0000259" key="13">
    <source>
        <dbReference type="Pfam" id="PF14841"/>
    </source>
</evidence>
<feature type="domain" description="Flagellar motor switch protein FliG C-terminal" evidence="12">
    <location>
        <begin position="224"/>
        <end position="329"/>
    </location>
</feature>
<dbReference type="PANTHER" id="PTHR30534">
    <property type="entry name" value="FLAGELLAR MOTOR SWITCH PROTEIN FLIG"/>
    <property type="match status" value="1"/>
</dbReference>
<keyword evidence="16" id="KW-1185">Reference proteome</keyword>
<gene>
    <name evidence="15" type="primary">fliG</name>
    <name evidence="15" type="ORF">IT775_00625</name>
</gene>
<dbReference type="Gene3D" id="1.10.220.30">
    <property type="match status" value="3"/>
</dbReference>
<dbReference type="PRINTS" id="PR00954">
    <property type="entry name" value="FLGMOTORFLIG"/>
</dbReference>
<evidence type="ECO:0000313" key="16">
    <source>
        <dbReference type="Proteomes" id="UP001195941"/>
    </source>
</evidence>
<dbReference type="InterPro" id="IPR028263">
    <property type="entry name" value="FliG_N"/>
</dbReference>
<proteinExistence type="inferred from homology"/>
<dbReference type="InterPro" id="IPR023087">
    <property type="entry name" value="Flg_Motor_Flig_C"/>
</dbReference>
<dbReference type="Proteomes" id="UP001195941">
    <property type="component" value="Unassembled WGS sequence"/>
</dbReference>
<evidence type="ECO:0000256" key="1">
    <source>
        <dbReference type="ARBA" id="ARBA00004117"/>
    </source>
</evidence>
<organism evidence="15 16">
    <name type="scientific">Thalassovita aquimarina</name>
    <dbReference type="NCBI Taxonomy" id="2785917"/>
    <lineage>
        <taxon>Bacteria</taxon>
        <taxon>Pseudomonadati</taxon>
        <taxon>Pseudomonadota</taxon>
        <taxon>Alphaproteobacteria</taxon>
        <taxon>Rhodobacterales</taxon>
        <taxon>Roseobacteraceae</taxon>
        <taxon>Thalassovita</taxon>
    </lineage>
</organism>
<sequence length="338" mass="37069">MAQAPSIADFGGTQKAAVLMMLFGEEAAANILKLLSPQEVQQLGTAMYGVRNVDHSTVNEVLNEFLHELREHTGLGVGANEYIKEVLTQALGQDKAQSVLGRIPSNNNDHPIQILEWMDAPAVAELIVDEHPQIIALIVASLDHAVAADVLKLLPEEQQPDIINRISELNTVQPDALRNLEDVIQRKFQTNASLRASQMGGVKAAARIMNFTKQDMEQRILKIINKDNKDLAVALQDNMFVFDNLIKSSDRALQTLLREVDNRTLVVALRGADEALQEKLLSCMSNRAAANIVDEMEALGPVRLTEVQAAQKEVIAVARRMSDEGTIMLAGRGGEIMV</sequence>
<dbReference type="InterPro" id="IPR000090">
    <property type="entry name" value="Flg_Motor_Flig"/>
</dbReference>
<comment type="subcellular location">
    <subcellularLocation>
        <location evidence="1 11">Bacterial flagellum basal body</location>
    </subcellularLocation>
    <subcellularLocation>
        <location evidence="11">Cell inner membrane</location>
        <topology evidence="11">Peripheral membrane protein</topology>
        <orientation evidence="11">Cytoplasmic side</orientation>
    </subcellularLocation>
    <subcellularLocation>
        <location evidence="2">Cell membrane</location>
        <topology evidence="2">Peripheral membrane protein</topology>
        <orientation evidence="2">Cytoplasmic side</orientation>
    </subcellularLocation>
</comment>
<dbReference type="PANTHER" id="PTHR30534:SF0">
    <property type="entry name" value="FLAGELLAR MOTOR SWITCH PROTEIN FLIG"/>
    <property type="match status" value="1"/>
</dbReference>
<keyword evidence="11" id="KW-0997">Cell inner membrane</keyword>
<evidence type="ECO:0000256" key="10">
    <source>
        <dbReference type="ARBA" id="ARBA00025598"/>
    </source>
</evidence>
<dbReference type="InterPro" id="IPR011002">
    <property type="entry name" value="FliG_a-hlx"/>
</dbReference>
<comment type="caution">
    <text evidence="15">The sequence shown here is derived from an EMBL/GenBank/DDBJ whole genome shotgun (WGS) entry which is preliminary data.</text>
</comment>
<feature type="domain" description="Flagellar motor switch protein FliG middle" evidence="13">
    <location>
        <begin position="122"/>
        <end position="193"/>
    </location>
</feature>
<dbReference type="Pfam" id="PF14841">
    <property type="entry name" value="FliG_M"/>
    <property type="match status" value="1"/>
</dbReference>
<keyword evidence="8 11" id="KW-0472">Membrane</keyword>
<comment type="function">
    <text evidence="10 11">FliG is one of three proteins (FliG, FliN, FliM) that forms the rotor-mounted switch complex (C ring), located at the base of the basal body. This complex interacts with the CheY and CheZ chemotaxis proteins, in addition to contacting components of the motor that determine the direction of flagellar rotation.</text>
</comment>
<comment type="similarity">
    <text evidence="3 11">Belongs to the FliG family.</text>
</comment>
<keyword evidence="15" id="KW-0282">Flagellum</keyword>
<evidence type="ECO:0000256" key="9">
    <source>
        <dbReference type="ARBA" id="ARBA00023143"/>
    </source>
</evidence>
<keyword evidence="15" id="KW-0969">Cilium</keyword>
<keyword evidence="5 11" id="KW-1003">Cell membrane</keyword>
<accession>A0ABS5HKX2</accession>
<dbReference type="RefSeq" id="WP_212699135.1">
    <property type="nucleotide sequence ID" value="NZ_JADMKU010000001.1"/>
</dbReference>
<evidence type="ECO:0000256" key="3">
    <source>
        <dbReference type="ARBA" id="ARBA00010299"/>
    </source>
</evidence>
<feature type="domain" description="Flagellar motor switch protein FliG N-terminal" evidence="14">
    <location>
        <begin position="12"/>
        <end position="111"/>
    </location>
</feature>
<evidence type="ECO:0000256" key="5">
    <source>
        <dbReference type="ARBA" id="ARBA00022475"/>
    </source>
</evidence>
<evidence type="ECO:0000256" key="4">
    <source>
        <dbReference type="ARBA" id="ARBA00021870"/>
    </source>
</evidence>
<evidence type="ECO:0000256" key="6">
    <source>
        <dbReference type="ARBA" id="ARBA00022500"/>
    </source>
</evidence>
<keyword evidence="6 11" id="KW-0145">Chemotaxis</keyword>
<keyword evidence="7 11" id="KW-0283">Flagellar rotation</keyword>
<dbReference type="Pfam" id="PF14842">
    <property type="entry name" value="FliG_N"/>
    <property type="match status" value="1"/>
</dbReference>
<dbReference type="SUPFAM" id="SSF48029">
    <property type="entry name" value="FliG"/>
    <property type="match status" value="2"/>
</dbReference>
<keyword evidence="15" id="KW-0966">Cell projection</keyword>
<evidence type="ECO:0000256" key="11">
    <source>
        <dbReference type="PIRNR" id="PIRNR003161"/>
    </source>
</evidence>
<dbReference type="NCBIfam" id="TIGR00207">
    <property type="entry name" value="fliG"/>
    <property type="match status" value="1"/>
</dbReference>
<dbReference type="EMBL" id="JADMKU010000001">
    <property type="protein sequence ID" value="MBR9649626.1"/>
    <property type="molecule type" value="Genomic_DNA"/>
</dbReference>
<dbReference type="InterPro" id="IPR032779">
    <property type="entry name" value="FliG_M"/>
</dbReference>
<evidence type="ECO:0000313" key="15">
    <source>
        <dbReference type="EMBL" id="MBR9649626.1"/>
    </source>
</evidence>
<reference evidence="15 16" key="1">
    <citation type="journal article" date="2021" name="Arch. Microbiol.">
        <title>Thalassobius aquimarinus sp. nov., isolated from the Sea of Japan seashore.</title>
        <authorList>
            <person name="Kurilenko V.V."/>
            <person name="Romanenko L.A."/>
            <person name="Chernysheva N.Y."/>
            <person name="Velansky P.V."/>
            <person name="Tekutyeva L.A."/>
            <person name="Isaeva M.P."/>
            <person name="Mikhailov V.V."/>
        </authorList>
    </citation>
    <scope>NUCLEOTIDE SEQUENCE [LARGE SCALE GENOMIC DNA]</scope>
    <source>
        <strain evidence="15 16">KMM 8518</strain>
    </source>
</reference>
<evidence type="ECO:0000256" key="8">
    <source>
        <dbReference type="ARBA" id="ARBA00023136"/>
    </source>
</evidence>
<name>A0ABS5HKX2_9RHOB</name>
<evidence type="ECO:0000259" key="14">
    <source>
        <dbReference type="Pfam" id="PF14842"/>
    </source>
</evidence>
<evidence type="ECO:0000256" key="2">
    <source>
        <dbReference type="ARBA" id="ARBA00004413"/>
    </source>
</evidence>
<protein>
    <recommendedName>
        <fullName evidence="4 11">Flagellar motor switch protein FliG</fullName>
    </recommendedName>
</protein>
<evidence type="ECO:0000256" key="7">
    <source>
        <dbReference type="ARBA" id="ARBA00022779"/>
    </source>
</evidence>
<dbReference type="Pfam" id="PF01706">
    <property type="entry name" value="FliG_C"/>
    <property type="match status" value="1"/>
</dbReference>
<keyword evidence="9 11" id="KW-0975">Bacterial flagellum</keyword>
<evidence type="ECO:0000259" key="12">
    <source>
        <dbReference type="Pfam" id="PF01706"/>
    </source>
</evidence>